<name>A0A4C1XVF6_EUMVA</name>
<protein>
    <submittedName>
        <fullName evidence="1">Probable multidrug resistance-associated protein lethal(2)03659</fullName>
    </submittedName>
</protein>
<evidence type="ECO:0000313" key="2">
    <source>
        <dbReference type="Proteomes" id="UP000299102"/>
    </source>
</evidence>
<dbReference type="OrthoDB" id="6500128at2759"/>
<accession>A0A4C1XVF6</accession>
<comment type="caution">
    <text evidence="1">The sequence shown here is derived from an EMBL/GenBank/DDBJ whole genome shotgun (WGS) entry which is preliminary data.</text>
</comment>
<evidence type="ECO:0000313" key="1">
    <source>
        <dbReference type="EMBL" id="GBP66207.1"/>
    </source>
</evidence>
<dbReference type="STRING" id="151549.A0A4C1XVF6"/>
<gene>
    <name evidence="1" type="primary">l(2)03659</name>
    <name evidence="1" type="ORF">EVAR_97158_1</name>
</gene>
<dbReference type="AlphaFoldDB" id="A0A4C1XVF6"/>
<keyword evidence="2" id="KW-1185">Reference proteome</keyword>
<organism evidence="1 2">
    <name type="scientific">Eumeta variegata</name>
    <name type="common">Bagworm moth</name>
    <name type="synonym">Eumeta japonica</name>
    <dbReference type="NCBI Taxonomy" id="151549"/>
    <lineage>
        <taxon>Eukaryota</taxon>
        <taxon>Metazoa</taxon>
        <taxon>Ecdysozoa</taxon>
        <taxon>Arthropoda</taxon>
        <taxon>Hexapoda</taxon>
        <taxon>Insecta</taxon>
        <taxon>Pterygota</taxon>
        <taxon>Neoptera</taxon>
        <taxon>Endopterygota</taxon>
        <taxon>Lepidoptera</taxon>
        <taxon>Glossata</taxon>
        <taxon>Ditrysia</taxon>
        <taxon>Tineoidea</taxon>
        <taxon>Psychidae</taxon>
        <taxon>Oiketicinae</taxon>
        <taxon>Eumeta</taxon>
    </lineage>
</organism>
<reference evidence="1 2" key="1">
    <citation type="journal article" date="2019" name="Commun. Biol.">
        <title>The bagworm genome reveals a unique fibroin gene that provides high tensile strength.</title>
        <authorList>
            <person name="Kono N."/>
            <person name="Nakamura H."/>
            <person name="Ohtoshi R."/>
            <person name="Tomita M."/>
            <person name="Numata K."/>
            <person name="Arakawa K."/>
        </authorList>
    </citation>
    <scope>NUCLEOTIDE SEQUENCE [LARGE SCALE GENOMIC DNA]</scope>
</reference>
<dbReference type="Proteomes" id="UP000299102">
    <property type="component" value="Unassembled WGS sequence"/>
</dbReference>
<sequence>MDPGYFDIERKQNPKEKANIFSKACYWYTRDVFRKGRRGQLSISDVYRCTEGHRAAPRGDFLADRWRRQLKATGEGDRTTRTLRSQASVVIRGSPPAYDQRVMLGITVQRTKLCRCEVSHESVAVAENRHAQEEKEGSRNVKPAHYITRC</sequence>
<proteinExistence type="predicted"/>
<dbReference type="EMBL" id="BGZK01000951">
    <property type="protein sequence ID" value="GBP66207.1"/>
    <property type="molecule type" value="Genomic_DNA"/>
</dbReference>